<comment type="caution">
    <text evidence="3">The sequence shown here is derived from an EMBL/GenBank/DDBJ whole genome shotgun (WGS) entry which is preliminary data.</text>
</comment>
<sequence length="48" mass="5374">AETQAEETGAMVIIQDEAYTFKTCGYCGNIRGRRVYKCGIVIRLWTGT</sequence>
<dbReference type="GO" id="GO:0003677">
    <property type="term" value="F:DNA binding"/>
    <property type="evidence" value="ECO:0007669"/>
    <property type="project" value="UniProtKB-KW"/>
</dbReference>
<dbReference type="AlphaFoldDB" id="A0A9N9GIJ6"/>
<dbReference type="Pfam" id="PF07282">
    <property type="entry name" value="Cas12f1-like_TNB"/>
    <property type="match status" value="1"/>
</dbReference>
<evidence type="ECO:0000259" key="2">
    <source>
        <dbReference type="Pfam" id="PF07282"/>
    </source>
</evidence>
<dbReference type="EMBL" id="CAJVPI010001441">
    <property type="protein sequence ID" value="CAG8612918.1"/>
    <property type="molecule type" value="Genomic_DNA"/>
</dbReference>
<dbReference type="Proteomes" id="UP000789739">
    <property type="component" value="Unassembled WGS sequence"/>
</dbReference>
<dbReference type="InterPro" id="IPR010095">
    <property type="entry name" value="Cas12f1-like_TNB"/>
</dbReference>
<feature type="non-terminal residue" evidence="3">
    <location>
        <position position="1"/>
    </location>
</feature>
<evidence type="ECO:0000313" key="3">
    <source>
        <dbReference type="EMBL" id="CAG8612918.1"/>
    </source>
</evidence>
<keyword evidence="1" id="KW-0238">DNA-binding</keyword>
<name>A0A9N9GIJ6_9GLOM</name>
<feature type="domain" description="Cas12f1-like TNB" evidence="2">
    <location>
        <begin position="2"/>
        <end position="38"/>
    </location>
</feature>
<dbReference type="OrthoDB" id="2445268at2759"/>
<evidence type="ECO:0000256" key="1">
    <source>
        <dbReference type="ARBA" id="ARBA00023125"/>
    </source>
</evidence>
<accession>A0A9N9GIJ6</accession>
<evidence type="ECO:0000313" key="4">
    <source>
        <dbReference type="Proteomes" id="UP000789739"/>
    </source>
</evidence>
<keyword evidence="4" id="KW-1185">Reference proteome</keyword>
<gene>
    <name evidence="3" type="ORF">PBRASI_LOCUS8271</name>
</gene>
<reference evidence="3" key="1">
    <citation type="submission" date="2021-06" db="EMBL/GenBank/DDBJ databases">
        <authorList>
            <person name="Kallberg Y."/>
            <person name="Tangrot J."/>
            <person name="Rosling A."/>
        </authorList>
    </citation>
    <scope>NUCLEOTIDE SEQUENCE</scope>
    <source>
        <strain evidence="3">BR232B</strain>
    </source>
</reference>
<proteinExistence type="predicted"/>
<protein>
    <submittedName>
        <fullName evidence="3">4490_t:CDS:1</fullName>
    </submittedName>
</protein>
<organism evidence="3 4">
    <name type="scientific">Paraglomus brasilianum</name>
    <dbReference type="NCBI Taxonomy" id="144538"/>
    <lineage>
        <taxon>Eukaryota</taxon>
        <taxon>Fungi</taxon>
        <taxon>Fungi incertae sedis</taxon>
        <taxon>Mucoromycota</taxon>
        <taxon>Glomeromycotina</taxon>
        <taxon>Glomeromycetes</taxon>
        <taxon>Paraglomerales</taxon>
        <taxon>Paraglomeraceae</taxon>
        <taxon>Paraglomus</taxon>
    </lineage>
</organism>